<feature type="chain" id="PRO_5030761230" evidence="2">
    <location>
        <begin position="22"/>
        <end position="329"/>
    </location>
</feature>
<dbReference type="GO" id="GO:0030288">
    <property type="term" value="C:outer membrane-bounded periplasmic space"/>
    <property type="evidence" value="ECO:0007669"/>
    <property type="project" value="InterPro"/>
</dbReference>
<proteinExistence type="predicted"/>
<dbReference type="Proteomes" id="UP000521199">
    <property type="component" value="Unassembled WGS sequence"/>
</dbReference>
<dbReference type="Gene3D" id="3.40.190.170">
    <property type="entry name" value="Bacterial extracellular solute-binding protein, family 7"/>
    <property type="match status" value="1"/>
</dbReference>
<dbReference type="CDD" id="cd13671">
    <property type="entry name" value="PBP2_TRAP_SBP_like_3"/>
    <property type="match status" value="1"/>
</dbReference>
<dbReference type="Pfam" id="PF03480">
    <property type="entry name" value="DctP"/>
    <property type="match status" value="1"/>
</dbReference>
<dbReference type="InterPro" id="IPR038404">
    <property type="entry name" value="TRAP_DctP_sf"/>
</dbReference>
<keyword evidence="1 2" id="KW-0732">Signal</keyword>
<feature type="signal peptide" evidence="2">
    <location>
        <begin position="1"/>
        <end position="21"/>
    </location>
</feature>
<dbReference type="AlphaFoldDB" id="A0A7W8D8W0"/>
<dbReference type="InterPro" id="IPR018389">
    <property type="entry name" value="DctP_fam"/>
</dbReference>
<evidence type="ECO:0000256" key="2">
    <source>
        <dbReference type="SAM" id="SignalP"/>
    </source>
</evidence>
<dbReference type="PROSITE" id="PS51318">
    <property type="entry name" value="TAT"/>
    <property type="match status" value="1"/>
</dbReference>
<dbReference type="GO" id="GO:0030246">
    <property type="term" value="F:carbohydrate binding"/>
    <property type="evidence" value="ECO:0007669"/>
    <property type="project" value="TreeGrafter"/>
</dbReference>
<dbReference type="RefSeq" id="WP_183961479.1">
    <property type="nucleotide sequence ID" value="NZ_JACHHP010000004.1"/>
</dbReference>
<gene>
    <name evidence="3" type="ORF">HNQ52_002485</name>
</gene>
<evidence type="ECO:0000313" key="3">
    <source>
        <dbReference type="EMBL" id="MBB5208935.1"/>
    </source>
</evidence>
<evidence type="ECO:0000256" key="1">
    <source>
        <dbReference type="ARBA" id="ARBA00022729"/>
    </source>
</evidence>
<dbReference type="InterPro" id="IPR004682">
    <property type="entry name" value="TRAP_DctP"/>
</dbReference>
<sequence length="329" mass="35975">MTLSRRTFLQTSAAAGMSASAALRAAAPGRVLTAADMHPAGYPTVAAVRWMSDELERQTGGALSIRTYHAGQLGRESDTVTLARHGALDITRVNMGTLNNPFPITRILCLPYEFDSVAHMRRAVDGAPGREILDAFAARDLVGLAFYDAGLRSFYNVRRPIHTPADMHGLKLRVPPSDIFMAMVRAFGANPTPLGFGEAFSAMQTHMIDGAENNIRGFDSSRQFEVARYWSNTQHAFSPEALLMSRRSFEGLPASQRELLLATAQASVAVMRRLWDEAEATSRERMAAGGVAFNDVDLPAFHAAAEPVRTRALADPDLLRLHRRIRALA</sequence>
<dbReference type="NCBIfam" id="NF037995">
    <property type="entry name" value="TRAP_S1"/>
    <property type="match status" value="1"/>
</dbReference>
<keyword evidence="4" id="KW-1185">Reference proteome</keyword>
<evidence type="ECO:0000313" key="4">
    <source>
        <dbReference type="Proteomes" id="UP000521199"/>
    </source>
</evidence>
<comment type="caution">
    <text evidence="3">The sequence shown here is derived from an EMBL/GenBank/DDBJ whole genome shotgun (WGS) entry which is preliminary data.</text>
</comment>
<keyword evidence="3" id="KW-0675">Receptor</keyword>
<dbReference type="NCBIfam" id="TIGR00787">
    <property type="entry name" value="dctP"/>
    <property type="match status" value="1"/>
</dbReference>
<name>A0A7W8D8W0_9GAMM</name>
<organism evidence="3 4">
    <name type="scientific">Chiayiivirga flava</name>
    <dbReference type="NCBI Taxonomy" id="659595"/>
    <lineage>
        <taxon>Bacteria</taxon>
        <taxon>Pseudomonadati</taxon>
        <taxon>Pseudomonadota</taxon>
        <taxon>Gammaproteobacteria</taxon>
        <taxon>Lysobacterales</taxon>
        <taxon>Lysobacteraceae</taxon>
        <taxon>Chiayiivirga</taxon>
    </lineage>
</organism>
<dbReference type="InterPro" id="IPR006311">
    <property type="entry name" value="TAT_signal"/>
</dbReference>
<dbReference type="GO" id="GO:0055085">
    <property type="term" value="P:transmembrane transport"/>
    <property type="evidence" value="ECO:0007669"/>
    <property type="project" value="InterPro"/>
</dbReference>
<dbReference type="PIRSF" id="PIRSF006470">
    <property type="entry name" value="DctB"/>
    <property type="match status" value="1"/>
</dbReference>
<dbReference type="PANTHER" id="PTHR33376">
    <property type="match status" value="1"/>
</dbReference>
<reference evidence="3 4" key="1">
    <citation type="submission" date="2020-08" db="EMBL/GenBank/DDBJ databases">
        <title>Genomic Encyclopedia of Type Strains, Phase IV (KMG-IV): sequencing the most valuable type-strain genomes for metagenomic binning, comparative biology and taxonomic classification.</title>
        <authorList>
            <person name="Goeker M."/>
        </authorList>
    </citation>
    <scope>NUCLEOTIDE SEQUENCE [LARGE SCALE GENOMIC DNA]</scope>
    <source>
        <strain evidence="3 4">DSM 24163</strain>
    </source>
</reference>
<dbReference type="EMBL" id="JACHHP010000004">
    <property type="protein sequence ID" value="MBB5208935.1"/>
    <property type="molecule type" value="Genomic_DNA"/>
</dbReference>
<accession>A0A7W8D8W0</accession>
<protein>
    <submittedName>
        <fullName evidence="3">Tripartite ATP-independent transporter DctP family solute receptor</fullName>
    </submittedName>
</protein>
<dbReference type="PANTHER" id="PTHR33376:SF2">
    <property type="entry name" value="DICARBOXYLATE-BINDING PERIPLASMIC PROTEIN"/>
    <property type="match status" value="1"/>
</dbReference>